<dbReference type="GO" id="GO:1990904">
    <property type="term" value="C:ribonucleoprotein complex"/>
    <property type="evidence" value="ECO:0007669"/>
    <property type="project" value="UniProtKB-KW"/>
</dbReference>
<dbReference type="InterPro" id="IPR011990">
    <property type="entry name" value="TPR-like_helical_dom_sf"/>
</dbReference>
<reference evidence="12 13" key="1">
    <citation type="submission" date="2014-03" db="EMBL/GenBank/DDBJ databases">
        <title>Draft genome of the hookworm Oesophagostomum dentatum.</title>
        <authorList>
            <person name="Mitreva M."/>
        </authorList>
    </citation>
    <scope>NUCLEOTIDE SEQUENCE [LARGE SCALE GENOMIC DNA]</scope>
    <source>
        <strain evidence="12 13">OD-Hann</strain>
    </source>
</reference>
<dbReference type="PANTHER" id="PTHR16276">
    <property type="entry name" value="PENTATRICOPEPTIDE REPEAT DOMAIN-CONTAINING PROTEIN 3"/>
    <property type="match status" value="1"/>
</dbReference>
<sequence>MMRVNTRLLALRIRNFSTEVANAGKHPKVTIQPAIQRGPTDLLRALSETVGVDTTAPHFAFIDDPAMIPTTAATKRNYYMAKVDPTEENLRFMIEKREVQDAVMLYERIRGENIDVSEEVQMELFKLVTYYNGKNVPFSEWEEWHGMRAFGEDDPNTWAQGGIADLLYEVLPHTSETTSAMIAGMIKFATPESIEKAKELLKELSAKGIPCQEAYNALISISSWKEAQSLFKEMAEKKVKPSLHTWNSLLTSAKKLNNLPERLQAFEKVVSEMVAVGVVPSLESYQIILNSFSQTMTPTDDKDAEKKRDSALVVAVSWLTEMLSDLEERPSLDVLSVKDHLFFLDAMGVAHQAGNLDFAERVVRLYESSKNNVKMPALTAEGIFYNRYLLLFIERIASMEDIEKKYKELVPRLVGVSRQLTLAMVDKLKQSPRWTLLVRLIEDGICARQMVDVRIGQMFRELLIDTHYQALSVEHREEYSNLIHRLVDIWIEFSRFTEERQRRLQLKLSPSMIAECALLLNRVGDSQKAYELLEMLLDPHATEGDEATVLNAGHARHSAMYELFEDALKEHDPYKAATCLEILSASMPRNKLEPLVQRIQDRCHLTADQSRILSGFVRLRPE</sequence>
<dbReference type="PANTHER" id="PTHR16276:SF1">
    <property type="entry name" value="SMALL RIBOSOMAL SUBUNIT PROTEIN MS39"/>
    <property type="match status" value="1"/>
</dbReference>
<evidence type="ECO:0000256" key="1">
    <source>
        <dbReference type="ARBA" id="ARBA00004173"/>
    </source>
</evidence>
<organism evidence="12 13">
    <name type="scientific">Oesophagostomum dentatum</name>
    <name type="common">Nodular worm</name>
    <dbReference type="NCBI Taxonomy" id="61180"/>
    <lineage>
        <taxon>Eukaryota</taxon>
        <taxon>Metazoa</taxon>
        <taxon>Ecdysozoa</taxon>
        <taxon>Nematoda</taxon>
        <taxon>Chromadorea</taxon>
        <taxon>Rhabditida</taxon>
        <taxon>Rhabditina</taxon>
        <taxon>Rhabditomorpha</taxon>
        <taxon>Strongyloidea</taxon>
        <taxon>Strongylidae</taxon>
        <taxon>Oesophagostomum</taxon>
    </lineage>
</organism>
<dbReference type="GO" id="GO:0019843">
    <property type="term" value="F:rRNA binding"/>
    <property type="evidence" value="ECO:0007669"/>
    <property type="project" value="UniProtKB-KW"/>
</dbReference>
<evidence type="ECO:0000256" key="5">
    <source>
        <dbReference type="ARBA" id="ARBA00022845"/>
    </source>
</evidence>
<evidence type="ECO:0000256" key="8">
    <source>
        <dbReference type="ARBA" id="ARBA00022980"/>
    </source>
</evidence>
<keyword evidence="4" id="KW-0677">Repeat</keyword>
<keyword evidence="10" id="KW-0687">Ribonucleoprotein</keyword>
<evidence type="ECO:0000256" key="2">
    <source>
        <dbReference type="ARBA" id="ARBA00008551"/>
    </source>
</evidence>
<evidence type="ECO:0000313" key="12">
    <source>
        <dbReference type="EMBL" id="KHJ90272.1"/>
    </source>
</evidence>
<dbReference type="GO" id="GO:0005840">
    <property type="term" value="C:ribosome"/>
    <property type="evidence" value="ECO:0007669"/>
    <property type="project" value="UniProtKB-KW"/>
</dbReference>
<dbReference type="Proteomes" id="UP000053660">
    <property type="component" value="Unassembled WGS sequence"/>
</dbReference>
<dbReference type="Pfam" id="PF22330">
    <property type="entry name" value="Rib_mS39_PPR"/>
    <property type="match status" value="1"/>
</dbReference>
<dbReference type="GO" id="GO:0032543">
    <property type="term" value="P:mitochondrial translation"/>
    <property type="evidence" value="ECO:0007669"/>
    <property type="project" value="InterPro"/>
</dbReference>
<dbReference type="InterPro" id="IPR002885">
    <property type="entry name" value="PPR_rpt"/>
</dbReference>
<evidence type="ECO:0000256" key="6">
    <source>
        <dbReference type="ARBA" id="ARBA00022884"/>
    </source>
</evidence>
<keyword evidence="5" id="KW-0810">Translation regulation</keyword>
<dbReference type="Gene3D" id="1.25.40.10">
    <property type="entry name" value="Tetratricopeptide repeat domain"/>
    <property type="match status" value="1"/>
</dbReference>
<keyword evidence="3" id="KW-0699">rRNA-binding</keyword>
<evidence type="ECO:0000313" key="13">
    <source>
        <dbReference type="Proteomes" id="UP000053660"/>
    </source>
</evidence>
<dbReference type="Pfam" id="PF13812">
    <property type="entry name" value="PPR_3"/>
    <property type="match status" value="1"/>
</dbReference>
<name>A0A0B1T3A5_OESDE</name>
<keyword evidence="9" id="KW-0496">Mitochondrion</keyword>
<keyword evidence="13" id="KW-1185">Reference proteome</keyword>
<evidence type="ECO:0000256" key="7">
    <source>
        <dbReference type="ARBA" id="ARBA00022946"/>
    </source>
</evidence>
<dbReference type="InterPro" id="IPR055063">
    <property type="entry name" value="Rib_mS39_PPR"/>
</dbReference>
<proteinExistence type="inferred from homology"/>
<keyword evidence="8" id="KW-0689">Ribosomal protein</keyword>
<evidence type="ECO:0000256" key="3">
    <source>
        <dbReference type="ARBA" id="ARBA00022730"/>
    </source>
</evidence>
<dbReference type="EMBL" id="KN553199">
    <property type="protein sequence ID" value="KHJ90272.1"/>
    <property type="molecule type" value="Genomic_DNA"/>
</dbReference>
<comment type="subcellular location">
    <subcellularLocation>
        <location evidence="1">Mitochondrion</location>
    </subcellularLocation>
</comment>
<dbReference type="GO" id="GO:0006417">
    <property type="term" value="P:regulation of translation"/>
    <property type="evidence" value="ECO:0007669"/>
    <property type="project" value="UniProtKB-KW"/>
</dbReference>
<gene>
    <name evidence="12" type="ORF">OESDEN_09884</name>
</gene>
<dbReference type="GO" id="GO:0005739">
    <property type="term" value="C:mitochondrion"/>
    <property type="evidence" value="ECO:0007669"/>
    <property type="project" value="UniProtKB-SubCell"/>
</dbReference>
<dbReference type="OrthoDB" id="185373at2759"/>
<evidence type="ECO:0000256" key="9">
    <source>
        <dbReference type="ARBA" id="ARBA00023128"/>
    </source>
</evidence>
<keyword evidence="7" id="KW-0809">Transit peptide</keyword>
<keyword evidence="6" id="KW-0694">RNA-binding</keyword>
<evidence type="ECO:0000256" key="10">
    <source>
        <dbReference type="ARBA" id="ARBA00023274"/>
    </source>
</evidence>
<comment type="similarity">
    <text evidence="2">Belongs to the mitochondrion-specific ribosomal protein mS39 family.</text>
</comment>
<dbReference type="GO" id="GO:0043024">
    <property type="term" value="F:ribosomal small subunit binding"/>
    <property type="evidence" value="ECO:0007669"/>
    <property type="project" value="InterPro"/>
</dbReference>
<accession>A0A0B1T3A5</accession>
<dbReference type="AlphaFoldDB" id="A0A0B1T3A5"/>
<evidence type="ECO:0000256" key="4">
    <source>
        <dbReference type="ARBA" id="ARBA00022737"/>
    </source>
</evidence>
<evidence type="ECO:0000256" key="11">
    <source>
        <dbReference type="ARBA" id="ARBA00035134"/>
    </source>
</evidence>
<dbReference type="InterPro" id="IPR037387">
    <property type="entry name" value="PTCD3"/>
</dbReference>
<protein>
    <recommendedName>
        <fullName evidence="11">Small ribosomal subunit protein mS39</fullName>
    </recommendedName>
</protein>